<evidence type="ECO:0000256" key="1">
    <source>
        <dbReference type="SAM" id="Phobius"/>
    </source>
</evidence>
<proteinExistence type="predicted"/>
<keyword evidence="1" id="KW-1133">Transmembrane helix</keyword>
<name>A0A2P5E524_PARAD</name>
<sequence>MLTDDDYNNPNDICVVNMMIIIQITYVFYRMFL</sequence>
<feature type="transmembrane region" description="Helical" evidence="1">
    <location>
        <begin position="15"/>
        <end position="32"/>
    </location>
</feature>
<dbReference type="Proteomes" id="UP000237105">
    <property type="component" value="Unassembled WGS sequence"/>
</dbReference>
<keyword evidence="1" id="KW-0812">Transmembrane</keyword>
<reference evidence="3" key="1">
    <citation type="submission" date="2016-06" db="EMBL/GenBank/DDBJ databases">
        <title>Parallel loss of symbiosis genes in relatives of nitrogen-fixing non-legume Parasponia.</title>
        <authorList>
            <person name="Van Velzen R."/>
            <person name="Holmer R."/>
            <person name="Bu F."/>
            <person name="Rutten L."/>
            <person name="Van Zeijl A."/>
            <person name="Liu W."/>
            <person name="Santuari L."/>
            <person name="Cao Q."/>
            <person name="Sharma T."/>
            <person name="Shen D."/>
            <person name="Roswanjaya Y."/>
            <person name="Wardhani T."/>
            <person name="Kalhor M.S."/>
            <person name="Jansen J."/>
            <person name="Van den Hoogen J."/>
            <person name="Gungor B."/>
            <person name="Hartog M."/>
            <person name="Hontelez J."/>
            <person name="Verver J."/>
            <person name="Yang W.-C."/>
            <person name="Schijlen E."/>
            <person name="Repin R."/>
            <person name="Schilthuizen M."/>
            <person name="Schranz E."/>
            <person name="Heidstra R."/>
            <person name="Miyata K."/>
            <person name="Fedorova E."/>
            <person name="Kohlen W."/>
            <person name="Bisseling T."/>
            <person name="Smit S."/>
            <person name="Geurts R."/>
        </authorList>
    </citation>
    <scope>NUCLEOTIDE SEQUENCE [LARGE SCALE GENOMIC DNA]</scope>
    <source>
        <strain evidence="3">cv. WU1-14</strain>
    </source>
</reference>
<evidence type="ECO:0000313" key="2">
    <source>
        <dbReference type="EMBL" id="PON80655.1"/>
    </source>
</evidence>
<evidence type="ECO:0000313" key="3">
    <source>
        <dbReference type="Proteomes" id="UP000237105"/>
    </source>
</evidence>
<keyword evidence="3" id="KW-1185">Reference proteome</keyword>
<organism evidence="2 3">
    <name type="scientific">Parasponia andersonii</name>
    <name type="common">Sponia andersonii</name>
    <dbReference type="NCBI Taxonomy" id="3476"/>
    <lineage>
        <taxon>Eukaryota</taxon>
        <taxon>Viridiplantae</taxon>
        <taxon>Streptophyta</taxon>
        <taxon>Embryophyta</taxon>
        <taxon>Tracheophyta</taxon>
        <taxon>Spermatophyta</taxon>
        <taxon>Magnoliopsida</taxon>
        <taxon>eudicotyledons</taxon>
        <taxon>Gunneridae</taxon>
        <taxon>Pentapetalae</taxon>
        <taxon>rosids</taxon>
        <taxon>fabids</taxon>
        <taxon>Rosales</taxon>
        <taxon>Cannabaceae</taxon>
        <taxon>Parasponia</taxon>
    </lineage>
</organism>
<comment type="caution">
    <text evidence="2">The sequence shown here is derived from an EMBL/GenBank/DDBJ whole genome shotgun (WGS) entry which is preliminary data.</text>
</comment>
<accession>A0A2P5E524</accession>
<protein>
    <submittedName>
        <fullName evidence="2">Uncharacterized protein</fullName>
    </submittedName>
</protein>
<keyword evidence="1" id="KW-0472">Membrane</keyword>
<dbReference type="AlphaFoldDB" id="A0A2P5E524"/>
<gene>
    <name evidence="2" type="ORF">PanWU01x14_002110</name>
</gene>
<dbReference type="EMBL" id="JXTB01000001">
    <property type="protein sequence ID" value="PON80655.1"/>
    <property type="molecule type" value="Genomic_DNA"/>
</dbReference>